<dbReference type="EMBL" id="CAVLEF010000006">
    <property type="protein sequence ID" value="CAK1545130.1"/>
    <property type="molecule type" value="Genomic_DNA"/>
</dbReference>
<dbReference type="Gene3D" id="2.30.30.40">
    <property type="entry name" value="SH3 Domains"/>
    <property type="match status" value="1"/>
</dbReference>
<feature type="region of interest" description="Disordered" evidence="3">
    <location>
        <begin position="16"/>
        <end position="43"/>
    </location>
</feature>
<dbReference type="InterPro" id="IPR001452">
    <property type="entry name" value="SH3_domain"/>
</dbReference>
<dbReference type="CDD" id="cd00174">
    <property type="entry name" value="SH3"/>
    <property type="match status" value="1"/>
</dbReference>
<protein>
    <recommendedName>
        <fullName evidence="4">SH3 domain-containing protein</fullName>
    </recommendedName>
</protein>
<evidence type="ECO:0000256" key="3">
    <source>
        <dbReference type="SAM" id="MobiDB-lite"/>
    </source>
</evidence>
<reference evidence="5 6" key="1">
    <citation type="submission" date="2023-11" db="EMBL/GenBank/DDBJ databases">
        <authorList>
            <person name="Okamura Y."/>
        </authorList>
    </citation>
    <scope>NUCLEOTIDE SEQUENCE [LARGE SCALE GENOMIC DNA]</scope>
</reference>
<organism evidence="5 6">
    <name type="scientific">Leptosia nina</name>
    <dbReference type="NCBI Taxonomy" id="320188"/>
    <lineage>
        <taxon>Eukaryota</taxon>
        <taxon>Metazoa</taxon>
        <taxon>Ecdysozoa</taxon>
        <taxon>Arthropoda</taxon>
        <taxon>Hexapoda</taxon>
        <taxon>Insecta</taxon>
        <taxon>Pterygota</taxon>
        <taxon>Neoptera</taxon>
        <taxon>Endopterygota</taxon>
        <taxon>Lepidoptera</taxon>
        <taxon>Glossata</taxon>
        <taxon>Ditrysia</taxon>
        <taxon>Papilionoidea</taxon>
        <taxon>Pieridae</taxon>
        <taxon>Pierinae</taxon>
        <taxon>Leptosia</taxon>
    </lineage>
</organism>
<dbReference type="AlphaFoldDB" id="A0AAV1JAY1"/>
<dbReference type="PROSITE" id="PS50002">
    <property type="entry name" value="SH3"/>
    <property type="match status" value="1"/>
</dbReference>
<evidence type="ECO:0000313" key="5">
    <source>
        <dbReference type="EMBL" id="CAK1545130.1"/>
    </source>
</evidence>
<keyword evidence="6" id="KW-1185">Reference proteome</keyword>
<evidence type="ECO:0000256" key="2">
    <source>
        <dbReference type="PROSITE-ProRule" id="PRU00192"/>
    </source>
</evidence>
<gene>
    <name evidence="5" type="ORF">LNINA_LOCUS4816</name>
</gene>
<name>A0AAV1JAY1_9NEOP</name>
<sequence>MRRFLRKLREKIVSKDLPPPYSVNEEIPENENNGRHEQGPATPTPVHEVIDLLANCDITNSCNFSETEYAEIGNMGLWHSTPLPHHKSKVSLTWVLKENLEKFQNEKSRSTERDRRSKSREKIVRNDWSNRRFKSACDEFNGVYSYSDSSDETEYVRKKHRHRHRRKKRRPRFGYDIRDLDSFLSEATLDRPGNIPVVIAFPTTLYQTQKNLQRELPLPLGTVVNAVFKNQQWLYAQTPHGDEGYVLYTACLPLGILPSRSSLQKKTPCWESSTDIYPQPCGNLTDTEKENLRSRPRSECSYKRNEYKRCAEKDFDHLYLKTKSADILERRRLLVVNSDYIGSALNKTLTVYKGDVVTLVPGMVESDVDSEWFYVKKRDGSEGFIPASITGHGYI</sequence>
<feature type="domain" description="SH3" evidence="4">
    <location>
        <begin position="329"/>
        <end position="395"/>
    </location>
</feature>
<evidence type="ECO:0000259" key="4">
    <source>
        <dbReference type="PROSITE" id="PS50002"/>
    </source>
</evidence>
<evidence type="ECO:0000256" key="1">
    <source>
        <dbReference type="ARBA" id="ARBA00022443"/>
    </source>
</evidence>
<comment type="caution">
    <text evidence="5">The sequence shown here is derived from an EMBL/GenBank/DDBJ whole genome shotgun (WGS) entry which is preliminary data.</text>
</comment>
<proteinExistence type="predicted"/>
<dbReference type="Proteomes" id="UP001497472">
    <property type="component" value="Unassembled WGS sequence"/>
</dbReference>
<keyword evidence="1 2" id="KW-0728">SH3 domain</keyword>
<dbReference type="SUPFAM" id="SSF50044">
    <property type="entry name" value="SH3-domain"/>
    <property type="match status" value="1"/>
</dbReference>
<evidence type="ECO:0000313" key="6">
    <source>
        <dbReference type="Proteomes" id="UP001497472"/>
    </source>
</evidence>
<accession>A0AAV1JAY1</accession>
<dbReference type="InterPro" id="IPR036028">
    <property type="entry name" value="SH3-like_dom_sf"/>
</dbReference>